<evidence type="ECO:0000256" key="7">
    <source>
        <dbReference type="ARBA" id="ARBA00023136"/>
    </source>
</evidence>
<evidence type="ECO:0000313" key="11">
    <source>
        <dbReference type="Proteomes" id="UP000824469"/>
    </source>
</evidence>
<evidence type="ECO:0000256" key="2">
    <source>
        <dbReference type="ARBA" id="ARBA00022614"/>
    </source>
</evidence>
<dbReference type="PANTHER" id="PTHR27000">
    <property type="entry name" value="LEUCINE-RICH REPEAT RECEPTOR-LIKE PROTEIN KINASE FAMILY PROTEIN-RELATED"/>
    <property type="match status" value="1"/>
</dbReference>
<evidence type="ECO:0000256" key="4">
    <source>
        <dbReference type="ARBA" id="ARBA00022729"/>
    </source>
</evidence>
<dbReference type="InterPro" id="IPR001611">
    <property type="entry name" value="Leu-rich_rpt"/>
</dbReference>
<dbReference type="Gene3D" id="3.80.10.10">
    <property type="entry name" value="Ribonuclease Inhibitor"/>
    <property type="match status" value="1"/>
</dbReference>
<evidence type="ECO:0000256" key="1">
    <source>
        <dbReference type="ARBA" id="ARBA00004167"/>
    </source>
</evidence>
<evidence type="ECO:0000256" key="9">
    <source>
        <dbReference type="ARBA" id="ARBA00023180"/>
    </source>
</evidence>
<name>A0AA38L9E8_TAXCH</name>
<dbReference type="Proteomes" id="UP000824469">
    <property type="component" value="Unassembled WGS sequence"/>
</dbReference>
<organism evidence="10 11">
    <name type="scientific">Taxus chinensis</name>
    <name type="common">Chinese yew</name>
    <name type="synonym">Taxus wallichiana var. chinensis</name>
    <dbReference type="NCBI Taxonomy" id="29808"/>
    <lineage>
        <taxon>Eukaryota</taxon>
        <taxon>Viridiplantae</taxon>
        <taxon>Streptophyta</taxon>
        <taxon>Embryophyta</taxon>
        <taxon>Tracheophyta</taxon>
        <taxon>Spermatophyta</taxon>
        <taxon>Pinopsida</taxon>
        <taxon>Pinidae</taxon>
        <taxon>Conifers II</taxon>
        <taxon>Cupressales</taxon>
        <taxon>Taxaceae</taxon>
        <taxon>Taxus</taxon>
    </lineage>
</organism>
<dbReference type="PANTHER" id="PTHR27000:SF775">
    <property type="entry name" value="PLANT INTRACELLULAR RAS-GROUP-RELATED LRR PROTEIN 3"/>
    <property type="match status" value="1"/>
</dbReference>
<evidence type="ECO:0000256" key="5">
    <source>
        <dbReference type="ARBA" id="ARBA00022737"/>
    </source>
</evidence>
<dbReference type="AlphaFoldDB" id="A0AA38L9E8"/>
<keyword evidence="11" id="KW-1185">Reference proteome</keyword>
<evidence type="ECO:0000313" key="10">
    <source>
        <dbReference type="EMBL" id="KAH9313100.1"/>
    </source>
</evidence>
<dbReference type="GO" id="GO:0016020">
    <property type="term" value="C:membrane"/>
    <property type="evidence" value="ECO:0007669"/>
    <property type="project" value="UniProtKB-SubCell"/>
</dbReference>
<evidence type="ECO:0000256" key="3">
    <source>
        <dbReference type="ARBA" id="ARBA00022692"/>
    </source>
</evidence>
<comment type="caution">
    <text evidence="10">The sequence shown here is derived from an EMBL/GenBank/DDBJ whole genome shotgun (WGS) entry which is preliminary data.</text>
</comment>
<evidence type="ECO:0000256" key="8">
    <source>
        <dbReference type="ARBA" id="ARBA00023170"/>
    </source>
</evidence>
<keyword evidence="9" id="KW-0325">Glycoprotein</keyword>
<proteinExistence type="predicted"/>
<feature type="non-terminal residue" evidence="10">
    <location>
        <position position="1"/>
    </location>
</feature>
<dbReference type="Pfam" id="PF00560">
    <property type="entry name" value="LRR_1"/>
    <property type="match status" value="2"/>
</dbReference>
<accession>A0AA38L9E8</accession>
<dbReference type="EMBL" id="JAHRHJ020000006">
    <property type="protein sequence ID" value="KAH9313100.1"/>
    <property type="molecule type" value="Genomic_DNA"/>
</dbReference>
<evidence type="ECO:0000256" key="6">
    <source>
        <dbReference type="ARBA" id="ARBA00022989"/>
    </source>
</evidence>
<feature type="non-terminal residue" evidence="10">
    <location>
        <position position="72"/>
    </location>
</feature>
<protein>
    <submittedName>
        <fullName evidence="10">Uncharacterized protein</fullName>
    </submittedName>
</protein>
<keyword evidence="6" id="KW-1133">Transmembrane helix</keyword>
<comment type="subcellular location">
    <subcellularLocation>
        <location evidence="1">Membrane</location>
        <topology evidence="1">Single-pass membrane protein</topology>
    </subcellularLocation>
</comment>
<gene>
    <name evidence="10" type="ORF">KI387_028135</name>
</gene>
<keyword evidence="3" id="KW-0812">Transmembrane</keyword>
<keyword evidence="2" id="KW-0433">Leucine-rich repeat</keyword>
<keyword evidence="4" id="KW-0732">Signal</keyword>
<keyword evidence="8" id="KW-0675">Receptor</keyword>
<dbReference type="SUPFAM" id="SSF52058">
    <property type="entry name" value="L domain-like"/>
    <property type="match status" value="1"/>
</dbReference>
<keyword evidence="7" id="KW-0472">Membrane</keyword>
<sequence length="72" mass="7834">LKKLTSLLLYNNFLNESGPHSIFELPLLKVICSSTNNLTAEIPSNVGNLTQLSTFWLGENSLVGEIPSSISD</sequence>
<reference evidence="10 11" key="1">
    <citation type="journal article" date="2021" name="Nat. Plants">
        <title>The Taxus genome provides insights into paclitaxel biosynthesis.</title>
        <authorList>
            <person name="Xiong X."/>
            <person name="Gou J."/>
            <person name="Liao Q."/>
            <person name="Li Y."/>
            <person name="Zhou Q."/>
            <person name="Bi G."/>
            <person name="Li C."/>
            <person name="Du R."/>
            <person name="Wang X."/>
            <person name="Sun T."/>
            <person name="Guo L."/>
            <person name="Liang H."/>
            <person name="Lu P."/>
            <person name="Wu Y."/>
            <person name="Zhang Z."/>
            <person name="Ro D.K."/>
            <person name="Shang Y."/>
            <person name="Huang S."/>
            <person name="Yan J."/>
        </authorList>
    </citation>
    <scope>NUCLEOTIDE SEQUENCE [LARGE SCALE GENOMIC DNA]</scope>
    <source>
        <strain evidence="10">Ta-2019</strain>
    </source>
</reference>
<keyword evidence="5" id="KW-0677">Repeat</keyword>
<dbReference type="InterPro" id="IPR032675">
    <property type="entry name" value="LRR_dom_sf"/>
</dbReference>